<protein>
    <recommendedName>
        <fullName evidence="6">Chromosome segregation in meiosis protein</fullName>
    </recommendedName>
</protein>
<dbReference type="PANTHER" id="PTHR13220">
    <property type="entry name" value="TIMELESS INTERACTING-RELATED"/>
    <property type="match status" value="1"/>
</dbReference>
<evidence type="ECO:0000259" key="8">
    <source>
        <dbReference type="Pfam" id="PF07962"/>
    </source>
</evidence>
<dbReference type="GO" id="GO:0043111">
    <property type="term" value="P:replication fork arrest"/>
    <property type="evidence" value="ECO:0007669"/>
    <property type="project" value="TreeGrafter"/>
</dbReference>
<dbReference type="InParanoid" id="A0A409W264"/>
<evidence type="ECO:0000256" key="1">
    <source>
        <dbReference type="ARBA" id="ARBA00004123"/>
    </source>
</evidence>
<dbReference type="STRING" id="231916.A0A409W264"/>
<feature type="compositionally biased region" description="Acidic residues" evidence="7">
    <location>
        <begin position="341"/>
        <end position="355"/>
    </location>
</feature>
<sequence length="389" mass="43317">MDSSLDSIWDQPAIEDDGEQNVSRPSKRPRQALFLADSDDDIEMSSVQPTHKAPPPQEVDIDALFDDFDKEMDDDGPYKRLAVPVDEAELVRQAEAQVRKTMPALTPHQILPSSSPSRDAGGTAGNRQSGNKGKDKDKDEKKATRRMMKLDENLLVSPLGFPKLIKMTKDFRIKGKGHEATDLNRLLQTYQYWTHQLYPKTPFRDTVERIEKLCHSKRMNVSLSVWRDEAHGRPTTQNHDSDEEDSDGGQANDDEANAEDRGTGPRSSPSRSQSRASSTRPENESETVARPPNQSSTGTATTPSEGREEDEEESFWRSMDEFSGHSSDPPAAPTTAANSSADEDEEMWNIIDEVENASGDNPSLPVAAPAPQPPTQQEEPPDDWDDMYL</sequence>
<dbReference type="AlphaFoldDB" id="A0A409W264"/>
<keyword evidence="3 6" id="KW-0227">DNA damage</keyword>
<dbReference type="GO" id="GO:0031297">
    <property type="term" value="P:replication fork processing"/>
    <property type="evidence" value="ECO:0007669"/>
    <property type="project" value="UniProtKB-UniRule"/>
</dbReference>
<organism evidence="9 10">
    <name type="scientific">Gymnopilus dilepis</name>
    <dbReference type="NCBI Taxonomy" id="231916"/>
    <lineage>
        <taxon>Eukaryota</taxon>
        <taxon>Fungi</taxon>
        <taxon>Dikarya</taxon>
        <taxon>Basidiomycota</taxon>
        <taxon>Agaricomycotina</taxon>
        <taxon>Agaricomycetes</taxon>
        <taxon>Agaricomycetidae</taxon>
        <taxon>Agaricales</taxon>
        <taxon>Agaricineae</taxon>
        <taxon>Hymenogastraceae</taxon>
        <taxon>Gymnopilus</taxon>
    </lineage>
</organism>
<feature type="region of interest" description="Disordered" evidence="7">
    <location>
        <begin position="225"/>
        <end position="389"/>
    </location>
</feature>
<comment type="function">
    <text evidence="6">Plays an important role in the control of DNA replication and the maintenance of replication fork stability.</text>
</comment>
<comment type="caution">
    <text evidence="9">The sequence shown here is derived from an EMBL/GenBank/DDBJ whole genome shotgun (WGS) entry which is preliminary data.</text>
</comment>
<dbReference type="GO" id="GO:0003677">
    <property type="term" value="F:DNA binding"/>
    <property type="evidence" value="ECO:0007669"/>
    <property type="project" value="TreeGrafter"/>
</dbReference>
<comment type="similarity">
    <text evidence="2 6">Belongs to the CSM3 family.</text>
</comment>
<keyword evidence="10" id="KW-1185">Reference proteome</keyword>
<reference evidence="9 10" key="1">
    <citation type="journal article" date="2018" name="Evol. Lett.">
        <title>Horizontal gene cluster transfer increased hallucinogenic mushroom diversity.</title>
        <authorList>
            <person name="Reynolds H.T."/>
            <person name="Vijayakumar V."/>
            <person name="Gluck-Thaler E."/>
            <person name="Korotkin H.B."/>
            <person name="Matheny P.B."/>
            <person name="Slot J.C."/>
        </authorList>
    </citation>
    <scope>NUCLEOTIDE SEQUENCE [LARGE SCALE GENOMIC DNA]</scope>
    <source>
        <strain evidence="9 10">SRW20</strain>
    </source>
</reference>
<dbReference type="InterPro" id="IPR012923">
    <property type="entry name" value="Csm3"/>
</dbReference>
<feature type="compositionally biased region" description="Low complexity" evidence="7">
    <location>
        <begin position="326"/>
        <end position="340"/>
    </location>
</feature>
<evidence type="ECO:0000256" key="2">
    <source>
        <dbReference type="ARBA" id="ARBA00006075"/>
    </source>
</evidence>
<evidence type="ECO:0000313" key="10">
    <source>
        <dbReference type="Proteomes" id="UP000284706"/>
    </source>
</evidence>
<feature type="region of interest" description="Disordered" evidence="7">
    <location>
        <begin position="1"/>
        <end position="81"/>
    </location>
</feature>
<dbReference type="GO" id="GO:0031298">
    <property type="term" value="C:replication fork protection complex"/>
    <property type="evidence" value="ECO:0007669"/>
    <property type="project" value="TreeGrafter"/>
</dbReference>
<proteinExistence type="inferred from homology"/>
<accession>A0A409W264</accession>
<feature type="compositionally biased region" description="Polar residues" evidence="7">
    <location>
        <begin position="292"/>
        <end position="304"/>
    </location>
</feature>
<feature type="region of interest" description="Disordered" evidence="7">
    <location>
        <begin position="100"/>
        <end position="143"/>
    </location>
</feature>
<dbReference type="InterPro" id="IPR040038">
    <property type="entry name" value="TIPIN/Csm3/Swi3"/>
</dbReference>
<evidence type="ECO:0000256" key="3">
    <source>
        <dbReference type="ARBA" id="ARBA00022763"/>
    </source>
</evidence>
<feature type="domain" description="Chromosome segregation in meiosis protein 3" evidence="8">
    <location>
        <begin position="149"/>
        <end position="230"/>
    </location>
</feature>
<feature type="compositionally biased region" description="Low complexity" evidence="7">
    <location>
        <begin position="264"/>
        <end position="280"/>
    </location>
</feature>
<keyword evidence="4 6" id="KW-0539">Nucleus</keyword>
<dbReference type="PANTHER" id="PTHR13220:SF11">
    <property type="entry name" value="TIMELESS-INTERACTING PROTEIN"/>
    <property type="match status" value="1"/>
</dbReference>
<evidence type="ECO:0000256" key="4">
    <source>
        <dbReference type="ARBA" id="ARBA00023242"/>
    </source>
</evidence>
<dbReference type="EMBL" id="NHYE01005449">
    <property type="protein sequence ID" value="PPQ72586.1"/>
    <property type="molecule type" value="Genomic_DNA"/>
</dbReference>
<dbReference type="GO" id="GO:0000076">
    <property type="term" value="P:DNA replication checkpoint signaling"/>
    <property type="evidence" value="ECO:0007669"/>
    <property type="project" value="UniProtKB-UniRule"/>
</dbReference>
<dbReference type="OrthoDB" id="437078at2759"/>
<feature type="compositionally biased region" description="Acidic residues" evidence="7">
    <location>
        <begin position="241"/>
        <end position="257"/>
    </location>
</feature>
<dbReference type="GO" id="GO:0006974">
    <property type="term" value="P:DNA damage response"/>
    <property type="evidence" value="ECO:0007669"/>
    <property type="project" value="UniProtKB-KW"/>
</dbReference>
<evidence type="ECO:0000256" key="5">
    <source>
        <dbReference type="ARBA" id="ARBA00023306"/>
    </source>
</evidence>
<feature type="compositionally biased region" description="Acidic residues" evidence="7">
    <location>
        <begin position="379"/>
        <end position="389"/>
    </location>
</feature>
<comment type="subcellular location">
    <subcellularLocation>
        <location evidence="1 6">Nucleus</location>
    </subcellularLocation>
</comment>
<dbReference type="Proteomes" id="UP000284706">
    <property type="component" value="Unassembled WGS sequence"/>
</dbReference>
<feature type="compositionally biased region" description="Basic and acidic residues" evidence="7">
    <location>
        <begin position="314"/>
        <end position="323"/>
    </location>
</feature>
<feature type="compositionally biased region" description="Acidic residues" evidence="7">
    <location>
        <begin position="59"/>
        <end position="75"/>
    </location>
</feature>
<keyword evidence="5 6" id="KW-0131">Cell cycle</keyword>
<evidence type="ECO:0000256" key="7">
    <source>
        <dbReference type="SAM" id="MobiDB-lite"/>
    </source>
</evidence>
<feature type="compositionally biased region" description="Basic and acidic residues" evidence="7">
    <location>
        <begin position="132"/>
        <end position="143"/>
    </location>
</feature>
<name>A0A409W264_9AGAR</name>
<evidence type="ECO:0000256" key="6">
    <source>
        <dbReference type="RuleBase" id="RU366049"/>
    </source>
</evidence>
<gene>
    <name evidence="9" type="ORF">CVT26_003689</name>
</gene>
<dbReference type="Pfam" id="PF07962">
    <property type="entry name" value="Swi3"/>
    <property type="match status" value="1"/>
</dbReference>
<evidence type="ECO:0000313" key="9">
    <source>
        <dbReference type="EMBL" id="PPQ72586.1"/>
    </source>
</evidence>